<dbReference type="CDD" id="cd14014">
    <property type="entry name" value="STKc_PknB_like"/>
    <property type="match status" value="1"/>
</dbReference>
<evidence type="ECO:0000259" key="7">
    <source>
        <dbReference type="PROSITE" id="PS50011"/>
    </source>
</evidence>
<accession>A0A3N0E7B4</accession>
<keyword evidence="3 8" id="KW-0418">Kinase</keyword>
<evidence type="ECO:0000256" key="3">
    <source>
        <dbReference type="ARBA" id="ARBA00022777"/>
    </source>
</evidence>
<keyword evidence="6" id="KW-1133">Transmembrane helix</keyword>
<evidence type="ECO:0000256" key="6">
    <source>
        <dbReference type="SAM" id="Phobius"/>
    </source>
</evidence>
<dbReference type="Pfam" id="PF00069">
    <property type="entry name" value="Pkinase"/>
    <property type="match status" value="1"/>
</dbReference>
<keyword evidence="4" id="KW-0067">ATP-binding</keyword>
<dbReference type="Gene3D" id="3.30.200.20">
    <property type="entry name" value="Phosphorylase Kinase, domain 1"/>
    <property type="match status" value="1"/>
</dbReference>
<dbReference type="InterPro" id="IPR011009">
    <property type="entry name" value="Kinase-like_dom_sf"/>
</dbReference>
<dbReference type="Gene3D" id="1.10.510.10">
    <property type="entry name" value="Transferase(Phosphotransferase) domain 1"/>
    <property type="match status" value="1"/>
</dbReference>
<dbReference type="GO" id="GO:0005524">
    <property type="term" value="F:ATP binding"/>
    <property type="evidence" value="ECO:0007669"/>
    <property type="project" value="UniProtKB-KW"/>
</dbReference>
<dbReference type="SUPFAM" id="SSF56112">
    <property type="entry name" value="Protein kinase-like (PK-like)"/>
    <property type="match status" value="1"/>
</dbReference>
<dbReference type="PANTHER" id="PTHR43289:SF34">
    <property type="entry name" value="SERINE_THREONINE-PROTEIN KINASE YBDM-RELATED"/>
    <property type="match status" value="1"/>
</dbReference>
<dbReference type="InterPro" id="IPR000719">
    <property type="entry name" value="Prot_kinase_dom"/>
</dbReference>
<keyword evidence="6" id="KW-0472">Membrane</keyword>
<gene>
    <name evidence="8" type="ORF">EFW17_15505</name>
</gene>
<dbReference type="AlphaFoldDB" id="A0A3N0E7B4"/>
<comment type="caution">
    <text evidence="8">The sequence shown here is derived from an EMBL/GenBank/DDBJ whole genome shotgun (WGS) entry which is preliminary data.</text>
</comment>
<name>A0A3N0E7B4_9ACTN</name>
<dbReference type="GO" id="GO:0004674">
    <property type="term" value="F:protein serine/threonine kinase activity"/>
    <property type="evidence" value="ECO:0007669"/>
    <property type="project" value="UniProtKB-KW"/>
</dbReference>
<dbReference type="Proteomes" id="UP000269198">
    <property type="component" value="Unassembled WGS sequence"/>
</dbReference>
<evidence type="ECO:0000256" key="4">
    <source>
        <dbReference type="ARBA" id="ARBA00022840"/>
    </source>
</evidence>
<dbReference type="PROSITE" id="PS00108">
    <property type="entry name" value="PROTEIN_KINASE_ST"/>
    <property type="match status" value="1"/>
</dbReference>
<keyword evidence="2" id="KW-0547">Nucleotide-binding</keyword>
<evidence type="ECO:0000313" key="9">
    <source>
        <dbReference type="Proteomes" id="UP000269198"/>
    </source>
</evidence>
<feature type="compositionally biased region" description="Low complexity" evidence="5">
    <location>
        <begin position="364"/>
        <end position="373"/>
    </location>
</feature>
<feature type="domain" description="Protein kinase" evidence="7">
    <location>
        <begin position="31"/>
        <end position="277"/>
    </location>
</feature>
<keyword evidence="8" id="KW-0723">Serine/threonine-protein kinase</keyword>
<reference evidence="8 9" key="1">
    <citation type="submission" date="2018-11" db="EMBL/GenBank/DDBJ databases">
        <title>The genome draft of YIM 96095.</title>
        <authorList>
            <person name="Tang S.-K."/>
            <person name="Chunyu W.-X."/>
            <person name="Feng Y.-Z."/>
        </authorList>
    </citation>
    <scope>NUCLEOTIDE SEQUENCE [LARGE SCALE GENOMIC DNA]</scope>
    <source>
        <strain evidence="8 9">YIM 96095</strain>
    </source>
</reference>
<proteinExistence type="predicted"/>
<dbReference type="EMBL" id="RJMB01000015">
    <property type="protein sequence ID" value="RNL83649.1"/>
    <property type="molecule type" value="Genomic_DNA"/>
</dbReference>
<evidence type="ECO:0000256" key="2">
    <source>
        <dbReference type="ARBA" id="ARBA00022741"/>
    </source>
</evidence>
<evidence type="ECO:0000256" key="1">
    <source>
        <dbReference type="ARBA" id="ARBA00022679"/>
    </source>
</evidence>
<sequence>MSRRSQKEISVLVPPNLVPLTSEDPRRIGPYLVIGRIGSGRTGTVYAAVTPSGGNDPLVTVKTLHAAQASDDRTRSALDQRLHLLSGVDRRCYVPPIAFDTSATPPWLAMMYVSGIPLAQYARRHGAMGQGRLIALAAGLSEGLSALHLKNVAHGDLKPSNILLSSSGPRILDCALPGDESLLRHSAAWMSPERHAGAPQSPASDVFAWGAVVAFAATGRLPFGIGEPEVVAARVRDEEPDLDGVPAPLLPLLERALDKNPDNRPSVRELLGSTIAIWESTTDSTEERQPTRGTAVTRVLAREWQGIVEPARLPRMIRIDAREPGQRRRAPLVMGGALLAAALVVGGVVATINAMLPNDDTDEQQAASPSPDSADAEEDPTPIVRFDPTEQPDEDGPWVYTRVEPMEGGLDMEDAAFLTPRDWSEQWVEVEGAESEEAVIPEDAEVYCANFCVPGPGHINDDNRGTYEMSGQEFTDYLNWGDVVIAEVEFAEDSTEGDREIARVTEVFPAPPEE</sequence>
<protein>
    <submittedName>
        <fullName evidence="8">Serine/threonine protein kinase</fullName>
    </submittedName>
</protein>
<dbReference type="InterPro" id="IPR008271">
    <property type="entry name" value="Ser/Thr_kinase_AS"/>
</dbReference>
<keyword evidence="6" id="KW-0812">Transmembrane</keyword>
<dbReference type="OrthoDB" id="3415202at2"/>
<dbReference type="RefSeq" id="WP_123202110.1">
    <property type="nucleotide sequence ID" value="NZ_RJMB01000015.1"/>
</dbReference>
<evidence type="ECO:0000256" key="5">
    <source>
        <dbReference type="SAM" id="MobiDB-lite"/>
    </source>
</evidence>
<feature type="transmembrane region" description="Helical" evidence="6">
    <location>
        <begin position="332"/>
        <end position="356"/>
    </location>
</feature>
<keyword evidence="1" id="KW-0808">Transferase</keyword>
<dbReference type="PROSITE" id="PS50011">
    <property type="entry name" value="PROTEIN_KINASE_DOM"/>
    <property type="match status" value="1"/>
</dbReference>
<feature type="region of interest" description="Disordered" evidence="5">
    <location>
        <begin position="359"/>
        <end position="398"/>
    </location>
</feature>
<dbReference type="SMART" id="SM00220">
    <property type="entry name" value="S_TKc"/>
    <property type="match status" value="1"/>
</dbReference>
<organism evidence="8 9">
    <name type="scientific">Halostreptopolyspora alba</name>
    <dbReference type="NCBI Taxonomy" id="2487137"/>
    <lineage>
        <taxon>Bacteria</taxon>
        <taxon>Bacillati</taxon>
        <taxon>Actinomycetota</taxon>
        <taxon>Actinomycetes</taxon>
        <taxon>Streptosporangiales</taxon>
        <taxon>Nocardiopsidaceae</taxon>
        <taxon>Halostreptopolyspora</taxon>
    </lineage>
</organism>
<dbReference type="PANTHER" id="PTHR43289">
    <property type="entry name" value="MITOGEN-ACTIVATED PROTEIN KINASE KINASE KINASE 20-RELATED"/>
    <property type="match status" value="1"/>
</dbReference>
<keyword evidence="9" id="KW-1185">Reference proteome</keyword>
<evidence type="ECO:0000313" key="8">
    <source>
        <dbReference type="EMBL" id="RNL83649.1"/>
    </source>
</evidence>